<dbReference type="InterPro" id="IPR016545">
    <property type="entry name" value="UCP009120_prtse"/>
</dbReference>
<organism evidence="1 2">
    <name type="scientific">Allosphingosinicella ginsenosidimutans</name>
    <dbReference type="NCBI Taxonomy" id="1176539"/>
    <lineage>
        <taxon>Bacteria</taxon>
        <taxon>Pseudomonadati</taxon>
        <taxon>Pseudomonadota</taxon>
        <taxon>Alphaproteobacteria</taxon>
        <taxon>Sphingomonadales</taxon>
        <taxon>Sphingomonadaceae</taxon>
        <taxon>Allosphingosinicella</taxon>
    </lineage>
</organism>
<evidence type="ECO:0000313" key="1">
    <source>
        <dbReference type="EMBL" id="TXC62822.1"/>
    </source>
</evidence>
<dbReference type="Proteomes" id="UP000321249">
    <property type="component" value="Unassembled WGS sequence"/>
</dbReference>
<dbReference type="SUPFAM" id="SSF56235">
    <property type="entry name" value="N-terminal nucleophile aminohydrolases (Ntn hydrolases)"/>
    <property type="match status" value="1"/>
</dbReference>
<proteinExistence type="predicted"/>
<evidence type="ECO:0000313" key="2">
    <source>
        <dbReference type="Proteomes" id="UP000321249"/>
    </source>
</evidence>
<sequence>MTYCLGMLLDSGLIMIADTRTNAGVDDISSYRKLHVLADTPERSIFAASAGNLSTTQMAISLLREGVPPTDGEAIGPDELLPTIAEPTTMFRAAQLVGDAVKFANDTVGRALAPLKISASSSIILGGRIGNQPPSLYLIYSAGNFIECKPDVPFFQIGETKYGRPILDRVVSGHTPLAEAVKIAFLSFDASIRSNLAVGLPLDMVVLPSHVGSRPFQRRIEVNDPYYNDLSMRWGDLLNDAAQAIPDPPFMPDLI</sequence>
<dbReference type="InterPro" id="IPR029055">
    <property type="entry name" value="Ntn_hydrolases_N"/>
</dbReference>
<dbReference type="Gene3D" id="3.60.20.10">
    <property type="entry name" value="Glutamine Phosphoribosylpyrophosphate, subunit 1, domain 1"/>
    <property type="match status" value="1"/>
</dbReference>
<reference evidence="1 2" key="1">
    <citation type="journal article" date="2015" name="J. Microbiol.">
        <title>Sphingosinicella ginsenosidimutans sp. nov., with ginsenoside converting activity.</title>
        <authorList>
            <person name="Kim J.K."/>
            <person name="Kang M.S."/>
            <person name="Park S.C."/>
            <person name="Kim K.M."/>
            <person name="Choi K."/>
            <person name="Yoon M.H."/>
            <person name="Im W.T."/>
        </authorList>
    </citation>
    <scope>NUCLEOTIDE SEQUENCE [LARGE SCALE GENOMIC DNA]</scope>
    <source>
        <strain evidence="1 2">BS-11</strain>
    </source>
</reference>
<keyword evidence="2" id="KW-1185">Reference proteome</keyword>
<dbReference type="EMBL" id="VOQQ01000001">
    <property type="protein sequence ID" value="TXC62822.1"/>
    <property type="molecule type" value="Genomic_DNA"/>
</dbReference>
<gene>
    <name evidence="1" type="ORF">FRZ32_03565</name>
</gene>
<protein>
    <submittedName>
        <fullName evidence="1">Peptidase</fullName>
    </submittedName>
</protein>
<accession>A0A5C6TQT7</accession>
<name>A0A5C6TQT7_9SPHN</name>
<dbReference type="AlphaFoldDB" id="A0A5C6TQT7"/>
<comment type="caution">
    <text evidence="1">The sequence shown here is derived from an EMBL/GenBank/DDBJ whole genome shotgun (WGS) entry which is preliminary data.</text>
</comment>
<dbReference type="OrthoDB" id="9786336at2"/>
<dbReference type="PIRSF" id="PIRSF009120">
    <property type="entry name" value="UCP009120_prtse"/>
    <property type="match status" value="1"/>
</dbReference>